<evidence type="ECO:0000313" key="4">
    <source>
        <dbReference type="EMBL" id="MEB4589536.1"/>
    </source>
</evidence>
<evidence type="ECO:0000259" key="3">
    <source>
        <dbReference type="Pfam" id="PF13203"/>
    </source>
</evidence>
<feature type="domain" description="Putative metallopeptidase" evidence="3">
    <location>
        <begin position="10"/>
        <end position="303"/>
    </location>
</feature>
<dbReference type="Proteomes" id="UP001308005">
    <property type="component" value="Unassembled WGS sequence"/>
</dbReference>
<dbReference type="InterPro" id="IPR025154">
    <property type="entry name" value="Put_metallopeptidase_dom"/>
</dbReference>
<name>A0ABU6CSI8_9GAMM</name>
<dbReference type="InterPro" id="IPR036465">
    <property type="entry name" value="vWFA_dom_sf"/>
</dbReference>
<sequence length="444" mass="49310">MPDLDPKTIEDKLVAARTKLILDKPFLGALVLRLPLQAANPAWCPTTGTDARKFYYNPEYVQELRTEEAQFVLAHEALHCALSHFSRRQHRVKHRWDLACDYAINPILLTDGLKPPPGMLMMKEYVGMTAEEIYPLLDDNDLSETMDQHLYDKEDNPSEGGTDKSENPLDNRDRQDASAPPSTLPPEADQEPGDTGESHSLSGAEGKGGGQQQELGENGQAAGGEPPPPPLSQQEADDLSVQWRQRLAGAAQQAQQAGKFSSIMKRLVEELLQPRLPWRTLLAHYMTAIARDDYSYTRPSSRRGDPAVFPTLRSHQINAVVALDVSGSVTDQELLDCLSEINAIKGQVRAAVTLLACDSEIVAGFPCRFEPWEEASLPHDMPGGGSTDFRPVFQWAQQQDQQPDILVYFTDAQGLFPKEQPNFPVIWLVKGRSPTPWGTRVQLN</sequence>
<dbReference type="Pfam" id="PF09967">
    <property type="entry name" value="DUF2201"/>
    <property type="match status" value="1"/>
</dbReference>
<dbReference type="PANTHER" id="PTHR38730">
    <property type="entry name" value="SLL7028 PROTEIN"/>
    <property type="match status" value="1"/>
</dbReference>
<keyword evidence="5" id="KW-1185">Reference proteome</keyword>
<organism evidence="4 5">
    <name type="scientific">Candidatus Thiothrix phosphatis</name>
    <dbReference type="NCBI Taxonomy" id="3112415"/>
    <lineage>
        <taxon>Bacteria</taxon>
        <taxon>Pseudomonadati</taxon>
        <taxon>Pseudomonadota</taxon>
        <taxon>Gammaproteobacteria</taxon>
        <taxon>Thiotrichales</taxon>
        <taxon>Thiotrichaceae</taxon>
        <taxon>Thiothrix</taxon>
    </lineage>
</organism>
<feature type="region of interest" description="Disordered" evidence="1">
    <location>
        <begin position="151"/>
        <end position="238"/>
    </location>
</feature>
<protein>
    <submittedName>
        <fullName evidence="4">VWA-like domain-containing protein</fullName>
    </submittedName>
</protein>
<gene>
    <name evidence="4" type="ORF">VSS37_00955</name>
</gene>
<dbReference type="RefSeq" id="WP_324692727.1">
    <property type="nucleotide sequence ID" value="NZ_JAYMYJ010000011.1"/>
</dbReference>
<feature type="domain" description="VWA-like" evidence="2">
    <location>
        <begin position="320"/>
        <end position="443"/>
    </location>
</feature>
<dbReference type="SUPFAM" id="SSF53300">
    <property type="entry name" value="vWA-like"/>
    <property type="match status" value="1"/>
</dbReference>
<reference evidence="5" key="1">
    <citation type="submission" date="2023-07" db="EMBL/GenBank/DDBJ databases">
        <title>The carbon used by Thiothrix.</title>
        <authorList>
            <person name="Chen L."/>
        </authorList>
    </citation>
    <scope>NUCLEOTIDE SEQUENCE [LARGE SCALE GENOMIC DNA]</scope>
</reference>
<evidence type="ECO:0000313" key="5">
    <source>
        <dbReference type="Proteomes" id="UP001308005"/>
    </source>
</evidence>
<evidence type="ECO:0000256" key="1">
    <source>
        <dbReference type="SAM" id="MobiDB-lite"/>
    </source>
</evidence>
<proteinExistence type="predicted"/>
<comment type="caution">
    <text evidence="4">The sequence shown here is derived from an EMBL/GenBank/DDBJ whole genome shotgun (WGS) entry which is preliminary data.</text>
</comment>
<dbReference type="PANTHER" id="PTHR38730:SF1">
    <property type="entry name" value="SLL7028 PROTEIN"/>
    <property type="match status" value="1"/>
</dbReference>
<dbReference type="InterPro" id="IPR018698">
    <property type="entry name" value="VWA-like_dom"/>
</dbReference>
<feature type="compositionally biased region" description="Low complexity" evidence="1">
    <location>
        <begin position="212"/>
        <end position="224"/>
    </location>
</feature>
<dbReference type="Pfam" id="PF13203">
    <property type="entry name" value="DUF2201_N"/>
    <property type="match status" value="1"/>
</dbReference>
<accession>A0ABU6CSI8</accession>
<evidence type="ECO:0000259" key="2">
    <source>
        <dbReference type="Pfam" id="PF09967"/>
    </source>
</evidence>
<dbReference type="EMBL" id="JAYMYJ010000011">
    <property type="protein sequence ID" value="MEB4589536.1"/>
    <property type="molecule type" value="Genomic_DNA"/>
</dbReference>
<feature type="compositionally biased region" description="Basic and acidic residues" evidence="1">
    <location>
        <begin position="151"/>
        <end position="176"/>
    </location>
</feature>